<dbReference type="PROSITE" id="PS50977">
    <property type="entry name" value="HTH_TETR_2"/>
    <property type="match status" value="2"/>
</dbReference>
<dbReference type="FunFam" id="1.10.10.60:FF:000141">
    <property type="entry name" value="TetR family transcriptional regulator"/>
    <property type="match status" value="1"/>
</dbReference>
<accession>A0A4R1HZK7</accession>
<evidence type="ECO:0000256" key="3">
    <source>
        <dbReference type="ARBA" id="ARBA00023163"/>
    </source>
</evidence>
<keyword evidence="3" id="KW-0804">Transcription</keyword>
<feature type="DNA-binding region" description="H-T-H motif" evidence="4">
    <location>
        <begin position="34"/>
        <end position="53"/>
    </location>
</feature>
<organism evidence="6 7">
    <name type="scientific">Pseudonocardia endophytica</name>
    <dbReference type="NCBI Taxonomy" id="401976"/>
    <lineage>
        <taxon>Bacteria</taxon>
        <taxon>Bacillati</taxon>
        <taxon>Actinomycetota</taxon>
        <taxon>Actinomycetes</taxon>
        <taxon>Pseudonocardiales</taxon>
        <taxon>Pseudonocardiaceae</taxon>
        <taxon>Pseudonocardia</taxon>
    </lineage>
</organism>
<dbReference type="PRINTS" id="PR00455">
    <property type="entry name" value="HTHTETR"/>
</dbReference>
<dbReference type="PANTHER" id="PTHR30055">
    <property type="entry name" value="HTH-TYPE TRANSCRIPTIONAL REGULATOR RUTR"/>
    <property type="match status" value="1"/>
</dbReference>
<dbReference type="OrthoDB" id="4456617at2"/>
<gene>
    <name evidence="6" type="ORF">EV378_2877</name>
</gene>
<dbReference type="InterPro" id="IPR001647">
    <property type="entry name" value="HTH_TetR"/>
</dbReference>
<keyword evidence="1" id="KW-0805">Transcription regulation</keyword>
<dbReference type="Gene3D" id="1.10.357.10">
    <property type="entry name" value="Tetracycline Repressor, domain 2"/>
    <property type="match status" value="2"/>
</dbReference>
<evidence type="ECO:0000259" key="5">
    <source>
        <dbReference type="PROSITE" id="PS50977"/>
    </source>
</evidence>
<evidence type="ECO:0000256" key="2">
    <source>
        <dbReference type="ARBA" id="ARBA00023125"/>
    </source>
</evidence>
<dbReference type="RefSeq" id="WP_132425160.1">
    <property type="nucleotide sequence ID" value="NZ_SMFZ01000001.1"/>
</dbReference>
<sequence length="398" mass="42994">MGDLVKTNDVPGRKRLILDGAAEVLAANGFHGARMAQIAGASGITGPALYRHFAGKDALHAAVIERGIDIVEETMARAGAGPPDTVLGETVAGLARNGIEHAPLWLILLRDARHLPAEERARHSRRAAAIVDDLTARVAAVRPDLPPWGAELVARALLVFTASPSGSRVRGMNDTRRRRLLERMLLRLTEVRFDADGAEPPATPGDLPAPVARAARREAIINAAHHLFRRHGFHAVSMEDVAVAAGVTGPTVYSYFESKAELLVVAQQRGSSWLALSLEHVMRIEQSATGRFDRGMRSYVDFALDHGDTMAVLVREACNLPESQMPTVLRDHHDYTTEMAALLHAARPGLDEPAARFVVCGGLDLVSFMAVSRRYVGWADLRAHLLSLVDAVSSIGES</sequence>
<evidence type="ECO:0000256" key="4">
    <source>
        <dbReference type="PROSITE-ProRule" id="PRU00335"/>
    </source>
</evidence>
<dbReference type="PANTHER" id="PTHR30055:SF234">
    <property type="entry name" value="HTH-TYPE TRANSCRIPTIONAL REGULATOR BETI"/>
    <property type="match status" value="1"/>
</dbReference>
<dbReference type="EMBL" id="SMFZ01000001">
    <property type="protein sequence ID" value="TCK27023.1"/>
    <property type="molecule type" value="Genomic_DNA"/>
</dbReference>
<dbReference type="PROSITE" id="PS01081">
    <property type="entry name" value="HTH_TETR_1"/>
    <property type="match status" value="1"/>
</dbReference>
<evidence type="ECO:0000256" key="1">
    <source>
        <dbReference type="ARBA" id="ARBA00023015"/>
    </source>
</evidence>
<dbReference type="GO" id="GO:0000976">
    <property type="term" value="F:transcription cis-regulatory region binding"/>
    <property type="evidence" value="ECO:0007669"/>
    <property type="project" value="TreeGrafter"/>
</dbReference>
<protein>
    <submittedName>
        <fullName evidence="6">TetR family transcriptional regulator</fullName>
    </submittedName>
</protein>
<dbReference type="Pfam" id="PF00440">
    <property type="entry name" value="TetR_N"/>
    <property type="match status" value="2"/>
</dbReference>
<dbReference type="Gene3D" id="1.10.10.60">
    <property type="entry name" value="Homeodomain-like"/>
    <property type="match status" value="2"/>
</dbReference>
<evidence type="ECO:0000313" key="6">
    <source>
        <dbReference type="EMBL" id="TCK27023.1"/>
    </source>
</evidence>
<name>A0A4R1HZK7_PSEEN</name>
<evidence type="ECO:0000313" key="7">
    <source>
        <dbReference type="Proteomes" id="UP000295560"/>
    </source>
</evidence>
<dbReference type="GO" id="GO:0045892">
    <property type="term" value="P:negative regulation of DNA-templated transcription"/>
    <property type="evidence" value="ECO:0007669"/>
    <property type="project" value="UniProtKB-ARBA"/>
</dbReference>
<feature type="domain" description="HTH tetR-type" evidence="5">
    <location>
        <begin position="11"/>
        <end position="71"/>
    </location>
</feature>
<comment type="caution">
    <text evidence="6">The sequence shown here is derived from an EMBL/GenBank/DDBJ whole genome shotgun (WGS) entry which is preliminary data.</text>
</comment>
<dbReference type="InterPro" id="IPR009057">
    <property type="entry name" value="Homeodomain-like_sf"/>
</dbReference>
<keyword evidence="2 4" id="KW-0238">DNA-binding</keyword>
<feature type="DNA-binding region" description="H-T-H motif" evidence="4">
    <location>
        <begin position="237"/>
        <end position="256"/>
    </location>
</feature>
<dbReference type="GO" id="GO:0003700">
    <property type="term" value="F:DNA-binding transcription factor activity"/>
    <property type="evidence" value="ECO:0007669"/>
    <property type="project" value="TreeGrafter"/>
</dbReference>
<reference evidence="6 7" key="1">
    <citation type="submission" date="2019-03" db="EMBL/GenBank/DDBJ databases">
        <title>Sequencing the genomes of 1000 actinobacteria strains.</title>
        <authorList>
            <person name="Klenk H.-P."/>
        </authorList>
    </citation>
    <scope>NUCLEOTIDE SEQUENCE [LARGE SCALE GENOMIC DNA]</scope>
    <source>
        <strain evidence="6 7">DSM 44969</strain>
    </source>
</reference>
<proteinExistence type="predicted"/>
<dbReference type="InterPro" id="IPR050109">
    <property type="entry name" value="HTH-type_TetR-like_transc_reg"/>
</dbReference>
<dbReference type="InterPro" id="IPR023772">
    <property type="entry name" value="DNA-bd_HTH_TetR-type_CS"/>
</dbReference>
<keyword evidence="7" id="KW-1185">Reference proteome</keyword>
<dbReference type="AlphaFoldDB" id="A0A4R1HZK7"/>
<feature type="domain" description="HTH tetR-type" evidence="5">
    <location>
        <begin position="214"/>
        <end position="274"/>
    </location>
</feature>
<dbReference type="Proteomes" id="UP000295560">
    <property type="component" value="Unassembled WGS sequence"/>
</dbReference>
<dbReference type="SUPFAM" id="SSF46689">
    <property type="entry name" value="Homeodomain-like"/>
    <property type="match status" value="2"/>
</dbReference>